<keyword evidence="5" id="KW-1185">Reference proteome</keyword>
<dbReference type="Gene3D" id="2.30.42.10">
    <property type="match status" value="2"/>
</dbReference>
<keyword evidence="1" id="KW-0645">Protease</keyword>
<accession>A0A239JGJ4</accession>
<dbReference type="PROSITE" id="PS50106">
    <property type="entry name" value="PDZ"/>
    <property type="match status" value="1"/>
</dbReference>
<dbReference type="SMART" id="SM00228">
    <property type="entry name" value="PDZ"/>
    <property type="match status" value="2"/>
</dbReference>
<sequence>MKPFNSMSDVVAVSRAMALGSTFTLLGGCVLDPISIITDPIMYAAAAAGPTEAEYKAQLDADMKNVFINEYRGETCAQITAFWPERMASVARDPNSWGGRPALEAAQQVIGEKGCAVPQAMATADPASPAAAPVERDPASFAAVLANPSPGWGSVSPTGLPQTSLAGWIAQETPARYQNRSCDYLNQALVYSRAMEDLTTPEAQAWGAYKRVAVRKVFDSRDCPAWNGNGAGRIGAPVSSMDPVKASRLNMPAQGASVQSVLPGGNAERAGLKFADVVVSVDATPVTDAEEFLVAIGKLDTGSTAMLKVWRGNGFIDVPVQVGPRKPSTVPATRTASRAQPAASPQLLDMQLASLSPDYAKAVGLVEAKGAWVVETSKGGQAERAGLKALDVILEVSGQEIGSPDDFAAVASKTRKGYNASVVVWRDQGRKELKLVLNGD</sequence>
<gene>
    <name evidence="4" type="ORF">SAMN05444352_12219</name>
</gene>
<dbReference type="GO" id="GO:0008233">
    <property type="term" value="F:peptidase activity"/>
    <property type="evidence" value="ECO:0007669"/>
    <property type="project" value="UniProtKB-KW"/>
</dbReference>
<dbReference type="Proteomes" id="UP000198407">
    <property type="component" value="Unassembled WGS sequence"/>
</dbReference>
<proteinExistence type="predicted"/>
<dbReference type="InterPro" id="IPR001478">
    <property type="entry name" value="PDZ"/>
</dbReference>
<reference evidence="5" key="1">
    <citation type="submission" date="2017-06" db="EMBL/GenBank/DDBJ databases">
        <authorList>
            <person name="Varghese N."/>
            <person name="Submissions S."/>
        </authorList>
    </citation>
    <scope>NUCLEOTIDE SEQUENCE [LARGE SCALE GENOMIC DNA]</scope>
    <source>
        <strain evidence="5">DSM 22348</strain>
    </source>
</reference>
<evidence type="ECO:0000256" key="1">
    <source>
        <dbReference type="ARBA" id="ARBA00022670"/>
    </source>
</evidence>
<dbReference type="PANTHER" id="PTHR43343">
    <property type="entry name" value="PEPTIDASE S12"/>
    <property type="match status" value="1"/>
</dbReference>
<dbReference type="Pfam" id="PF13180">
    <property type="entry name" value="PDZ_2"/>
    <property type="match status" value="2"/>
</dbReference>
<protein>
    <submittedName>
        <fullName evidence="4">PDZ domain-containing protein</fullName>
    </submittedName>
</protein>
<dbReference type="PANTHER" id="PTHR43343:SF6">
    <property type="entry name" value="PROTEASE DO-LIKE 5, CHLOROPLASTIC ISOFORM X1"/>
    <property type="match status" value="1"/>
</dbReference>
<dbReference type="CDD" id="cd06779">
    <property type="entry name" value="cpPDZ_Deg_HtrA-like"/>
    <property type="match status" value="1"/>
</dbReference>
<organism evidence="4 5">
    <name type="scientific">Pseudomonas japonica</name>
    <dbReference type="NCBI Taxonomy" id="256466"/>
    <lineage>
        <taxon>Bacteria</taxon>
        <taxon>Pseudomonadati</taxon>
        <taxon>Pseudomonadota</taxon>
        <taxon>Gammaproteobacteria</taxon>
        <taxon>Pseudomonadales</taxon>
        <taxon>Pseudomonadaceae</taxon>
        <taxon>Pseudomonas</taxon>
    </lineage>
</organism>
<dbReference type="PROSITE" id="PS51257">
    <property type="entry name" value="PROKAR_LIPOPROTEIN"/>
    <property type="match status" value="1"/>
</dbReference>
<dbReference type="SUPFAM" id="SSF50156">
    <property type="entry name" value="PDZ domain-like"/>
    <property type="match status" value="2"/>
</dbReference>
<dbReference type="InterPro" id="IPR051201">
    <property type="entry name" value="Chloro_Bact_Ser_Proteases"/>
</dbReference>
<evidence type="ECO:0000256" key="2">
    <source>
        <dbReference type="ARBA" id="ARBA00022801"/>
    </source>
</evidence>
<evidence type="ECO:0000313" key="5">
    <source>
        <dbReference type="Proteomes" id="UP000198407"/>
    </source>
</evidence>
<dbReference type="EMBL" id="FZOL01000022">
    <property type="protein sequence ID" value="SNT04413.1"/>
    <property type="molecule type" value="Genomic_DNA"/>
</dbReference>
<dbReference type="STRING" id="1215104.GCA_000730585_00475"/>
<dbReference type="GO" id="GO:0006508">
    <property type="term" value="P:proteolysis"/>
    <property type="evidence" value="ECO:0007669"/>
    <property type="project" value="UniProtKB-KW"/>
</dbReference>
<evidence type="ECO:0000313" key="4">
    <source>
        <dbReference type="EMBL" id="SNT04413.1"/>
    </source>
</evidence>
<dbReference type="AlphaFoldDB" id="A0A239JGJ4"/>
<evidence type="ECO:0000259" key="3">
    <source>
        <dbReference type="PROSITE" id="PS50106"/>
    </source>
</evidence>
<keyword evidence="2" id="KW-0378">Hydrolase</keyword>
<name>A0A239JGJ4_9PSED</name>
<feature type="domain" description="PDZ" evidence="3">
    <location>
        <begin position="232"/>
        <end position="288"/>
    </location>
</feature>
<dbReference type="InterPro" id="IPR036034">
    <property type="entry name" value="PDZ_sf"/>
</dbReference>